<dbReference type="InterPro" id="IPR050621">
    <property type="entry name" value="Tudor_domain_containing"/>
</dbReference>
<keyword evidence="3" id="KW-1185">Reference proteome</keyword>
<dbReference type="FunFam" id="2.30.30.140:FF:000018">
    <property type="entry name" value="Serine/threonine-protein kinase 31"/>
    <property type="match status" value="3"/>
</dbReference>
<feature type="domain" description="Tudor" evidence="1">
    <location>
        <begin position="1540"/>
        <end position="1598"/>
    </location>
</feature>
<name>A0A671W9G2_SPAAU</name>
<evidence type="ECO:0000313" key="2">
    <source>
        <dbReference type="Ensembl" id="ENSSAUP00010035555.1"/>
    </source>
</evidence>
<sequence length="1696" mass="190203">MCSIPGFPSPGSEVSVLITRVNLNPRCGLVELWVNMNDGRKHIYEQMREEIQIPKRKFDDSEGKPGDHCLVCIRDSWHRARIVSIQSETYNVFLIDQGQPHTTTCEALAYGQSDSFLLPPEIESCILANLLSHESNWPERATKFLKSLPGKKLKGLVQDVLMPDRIILLNIPIVSKHICKGGVLKKIPADEFKGLVLKCLHLPKGEDSEDCLITQEQSMNVSCQLEKHDQYFYPELLTDTFESLYVTEVINPQNIFCKLIIFSKAVKILSEQIHQHYEESSGLGEAQPLTCGDVCAARGLNGRWHRSLLKQNMTGNDAVEVLHVDEGITELVPAGDIKPLHGKFLRMPVVTYRCSLEGVKDQGTGWTTDQTDYLKSLLLHRTVIAKFDHHNISQDVYSVTIHVANAACINTCFIKKAGLFRPSTMDVNNESEPISSSNLIALEDERCLDVLNNVNADGLLEETSPDAKNLAVNGWTDDVPSSGAVDIHIKDGPEHPDLLVQSNGHPSSGFHSEVQNDLDNGEFTVGSSVNVNVSCIESLQKFWCQKTENMYFLRLLMQDLQEHYASVHPQPLIESIFVARNPINDMWHRARIIESHQSPVVDVRFIDNGQTQKVHLRDVHPIDPTFLRLNAQAFQCCLFNPNNPANPTAVTWSDPALTEFQKFVDSGASSDFGLKCIVKAVMSDEEGLLLNVVDIETPSDSACKRCAQAEAQSYSYSTYNIEVGGQEKVWVTSLDSVNHFYCQLDKNSQMFEKVMDSVKQLVGQTRRTDHPPGLRSICLARYTDNQWYRGQVVEITPKLMVHFVDYGQTLVVRESDIFPFPTETSFARSAPVQAVPLGLLGVPEEVPQEVNQWFADCAINHSLTISVVAKGAKGKLIVELLDGSVNVNAEVRKLISQVTQQKKPCPIQEADQQLYKNAKHATEGCFTEELMNRSGLKKVEQNDVHSDNGICAGGELNMSLITISSVSAAETEHDQTTHKGRNQDLDVILEEKETVLAETFIQVGGSDSEASQLNSCPEEGIKICTYKRPNISLNKTEEVYASCIVGPDYFWCTYTNTDNLNIVSSLALEAGQAQQDIAFLKTLGQGSPCLALFSSDDQWYRAQVIRRTDDTLHVLFIDYGNECDVNIKNVRPLPQSLLEKDPQAFLCSLNGFDESKGSWDDDVYDDFYTLLVDKPLKVTAFHIGDHSETAVLQYAVQIQCENMIVNDAMLKYWKPVATEHVTTENGLTENLLQGSQTVSETNLDVSMGNANICMCKNPNISKNNREQVYASCIVEPHFFWCQYANTEELNEVSRLAQKAGQAPQDVMFPTTLDTNSPCLALFASDKQWYRAQVLHGVDDAFHVVFIDYGNECDVDSKDLRPLPQILLDMAPQAFLCSLNGFVKSKGCWCDEAYDDFYNLLVDKPLELTVLNVEDHSEIAVPKYAVEIECEGVDVYAAMQKYWRPVAKERVLIGNPQTETLLQDGQASNMTHLSVSKGHMNTDMYKEPNISKHKTEIVYASCIAEPHFFWCQYTNTEEFNKVSRLAQEAGQAPQDVMFLKTVGPGSPCLALFSSDEQWYRAQVIHRVDDAFHVVFIDYGNECDVDINDVRPVPQSLLDLAPQAFLCTLNGFIKSKGSWCDEAYDDFYNLLINKQLELTVFDMEDHSEIAVPQYAVAIECEGVVVNTKMAKHWKGLDTSHTSAEVWDEWSRRMKNVEN</sequence>
<dbReference type="OMA" id="KGTWDDQ"/>
<dbReference type="Ensembl" id="ENSSAUT00010037453.1">
    <property type="protein sequence ID" value="ENSSAUP00010035555.1"/>
    <property type="gene ID" value="ENSSAUG00010015048.1"/>
</dbReference>
<feature type="domain" description="Tudor" evidence="1">
    <location>
        <begin position="570"/>
        <end position="629"/>
    </location>
</feature>
<dbReference type="CTD" id="100536102"/>
<dbReference type="PROSITE" id="PS50304">
    <property type="entry name" value="TUDOR"/>
    <property type="match status" value="6"/>
</dbReference>
<feature type="domain" description="Tudor" evidence="1">
    <location>
        <begin position="288"/>
        <end position="347"/>
    </location>
</feature>
<protein>
    <submittedName>
        <fullName evidence="2">Tudor domain-containing protein 6-like</fullName>
    </submittedName>
</protein>
<evidence type="ECO:0000259" key="1">
    <source>
        <dbReference type="PROSITE" id="PS50304"/>
    </source>
</evidence>
<dbReference type="Gene3D" id="2.30.30.140">
    <property type="match status" value="7"/>
</dbReference>
<dbReference type="Proteomes" id="UP000472265">
    <property type="component" value="Chromosome 16"/>
</dbReference>
<feature type="domain" description="Tudor" evidence="1">
    <location>
        <begin position="771"/>
        <end position="827"/>
    </location>
</feature>
<dbReference type="InParanoid" id="A0A671W9G2"/>
<reference evidence="2" key="3">
    <citation type="submission" date="2025-09" db="UniProtKB">
        <authorList>
            <consortium name="Ensembl"/>
        </authorList>
    </citation>
    <scope>IDENTIFICATION</scope>
</reference>
<dbReference type="InterPro" id="IPR002999">
    <property type="entry name" value="Tudor"/>
</dbReference>
<dbReference type="InterPro" id="IPR035437">
    <property type="entry name" value="SNase_OB-fold_sf"/>
</dbReference>
<dbReference type="Pfam" id="PF00567">
    <property type="entry name" value="TUDOR"/>
    <property type="match status" value="7"/>
</dbReference>
<feature type="domain" description="Tudor" evidence="1">
    <location>
        <begin position="1311"/>
        <end position="1369"/>
    </location>
</feature>
<dbReference type="PANTHER" id="PTHR22948:SF15">
    <property type="entry name" value="TUDOR DOMAIN-CONTAINING PROTEIN 6"/>
    <property type="match status" value="1"/>
</dbReference>
<dbReference type="SUPFAM" id="SSF63748">
    <property type="entry name" value="Tudor/PWWP/MBT"/>
    <property type="match status" value="7"/>
</dbReference>
<feature type="domain" description="Tudor" evidence="1">
    <location>
        <begin position="1082"/>
        <end position="1140"/>
    </location>
</feature>
<gene>
    <name evidence="2" type="primary">LOC115597417</name>
</gene>
<reference evidence="2" key="1">
    <citation type="submission" date="2021-04" db="EMBL/GenBank/DDBJ databases">
        <authorList>
            <consortium name="Wellcome Sanger Institute Data Sharing"/>
        </authorList>
    </citation>
    <scope>NUCLEOTIDE SEQUENCE [LARGE SCALE GENOMIC DNA]</scope>
</reference>
<evidence type="ECO:0000313" key="3">
    <source>
        <dbReference type="Proteomes" id="UP000472265"/>
    </source>
</evidence>
<accession>A0A671W9G2</accession>
<dbReference type="GeneTree" id="ENSGT00940000159049"/>
<dbReference type="Gene3D" id="2.40.50.90">
    <property type="match status" value="5"/>
</dbReference>
<organism evidence="2 3">
    <name type="scientific">Sparus aurata</name>
    <name type="common">Gilthead sea bream</name>
    <dbReference type="NCBI Taxonomy" id="8175"/>
    <lineage>
        <taxon>Eukaryota</taxon>
        <taxon>Metazoa</taxon>
        <taxon>Chordata</taxon>
        <taxon>Craniata</taxon>
        <taxon>Vertebrata</taxon>
        <taxon>Euteleostomi</taxon>
        <taxon>Actinopterygii</taxon>
        <taxon>Neopterygii</taxon>
        <taxon>Teleostei</taxon>
        <taxon>Neoteleostei</taxon>
        <taxon>Acanthomorphata</taxon>
        <taxon>Eupercaria</taxon>
        <taxon>Spariformes</taxon>
        <taxon>Sparidae</taxon>
        <taxon>Sparus</taxon>
    </lineage>
</organism>
<dbReference type="OrthoDB" id="9989103at2759"/>
<dbReference type="PANTHER" id="PTHR22948">
    <property type="entry name" value="TUDOR DOMAIN CONTAINING PROTEIN"/>
    <property type="match status" value="1"/>
</dbReference>
<dbReference type="GeneID" id="115597417"/>
<dbReference type="SMART" id="SM00333">
    <property type="entry name" value="TUDOR"/>
    <property type="match status" value="6"/>
</dbReference>
<proteinExistence type="predicted"/>
<reference evidence="2" key="2">
    <citation type="submission" date="2025-08" db="UniProtKB">
        <authorList>
            <consortium name="Ensembl"/>
        </authorList>
    </citation>
    <scope>IDENTIFICATION</scope>
</reference>
<dbReference type="RefSeq" id="XP_030299155.1">
    <property type="nucleotide sequence ID" value="XM_030443295.1"/>
</dbReference>